<reference evidence="3" key="1">
    <citation type="submission" date="2022-10" db="EMBL/GenBank/DDBJ databases">
        <title>Tapping the CABI collections for fungal endophytes: first genome assemblies for Collariella, Neodidymelliopsis, Ascochyta clinopodiicola, Didymella pomorum, Didymosphaeria variabile, Neocosmospora piperis and Neocucurbitaria cava.</title>
        <authorList>
            <person name="Hill R."/>
        </authorList>
    </citation>
    <scope>NUCLEOTIDE SEQUENCE</scope>
    <source>
        <strain evidence="3">IMI 355091</strain>
    </source>
</reference>
<proteinExistence type="predicted"/>
<dbReference type="Proteomes" id="UP001140510">
    <property type="component" value="Unassembled WGS sequence"/>
</dbReference>
<dbReference type="Pfam" id="PF13508">
    <property type="entry name" value="Acetyltransf_7"/>
    <property type="match status" value="1"/>
</dbReference>
<keyword evidence="4" id="KW-1185">Reference proteome</keyword>
<evidence type="ECO:0000313" key="3">
    <source>
        <dbReference type="EMBL" id="KAJ4407510.1"/>
    </source>
</evidence>
<dbReference type="InterPro" id="IPR000182">
    <property type="entry name" value="GNAT_dom"/>
</dbReference>
<dbReference type="OrthoDB" id="410198at2759"/>
<protein>
    <recommendedName>
        <fullName evidence="2">N-acetyltransferase domain-containing protein</fullName>
    </recommendedName>
</protein>
<name>A0A9W8ZFS0_9PLEO</name>
<evidence type="ECO:0000259" key="2">
    <source>
        <dbReference type="PROSITE" id="PS51186"/>
    </source>
</evidence>
<dbReference type="PANTHER" id="PTHR42791:SF14">
    <property type="entry name" value="N-ACETYLTRANSFERASE DOMAIN-CONTAINING PROTEIN"/>
    <property type="match status" value="1"/>
</dbReference>
<dbReference type="PANTHER" id="PTHR42791">
    <property type="entry name" value="GNAT FAMILY ACETYLTRANSFERASE"/>
    <property type="match status" value="1"/>
</dbReference>
<feature type="region of interest" description="Disordered" evidence="1">
    <location>
        <begin position="95"/>
        <end position="117"/>
    </location>
</feature>
<dbReference type="SUPFAM" id="SSF55729">
    <property type="entry name" value="Acyl-CoA N-acyltransferases (Nat)"/>
    <property type="match status" value="1"/>
</dbReference>
<gene>
    <name evidence="3" type="ORF">N0V91_003778</name>
</gene>
<dbReference type="GO" id="GO:0016747">
    <property type="term" value="F:acyltransferase activity, transferring groups other than amino-acyl groups"/>
    <property type="evidence" value="ECO:0007669"/>
    <property type="project" value="InterPro"/>
</dbReference>
<evidence type="ECO:0000256" key="1">
    <source>
        <dbReference type="SAM" id="MobiDB-lite"/>
    </source>
</evidence>
<accession>A0A9W8ZFS0</accession>
<comment type="caution">
    <text evidence="3">The sequence shown here is derived from an EMBL/GenBank/DDBJ whole genome shotgun (WGS) entry which is preliminary data.</text>
</comment>
<dbReference type="Gene3D" id="3.40.630.30">
    <property type="match status" value="1"/>
</dbReference>
<dbReference type="EMBL" id="JAPEVA010000020">
    <property type="protein sequence ID" value="KAJ4407510.1"/>
    <property type="molecule type" value="Genomic_DNA"/>
</dbReference>
<dbReference type="InterPro" id="IPR016181">
    <property type="entry name" value="Acyl_CoA_acyltransferase"/>
</dbReference>
<dbReference type="InterPro" id="IPR052523">
    <property type="entry name" value="Trichothecene_AcTrans"/>
</dbReference>
<feature type="domain" description="N-acetyltransferase" evidence="2">
    <location>
        <begin position="85"/>
        <end position="253"/>
    </location>
</feature>
<sequence length="359" mass="40738">MPLELRPLRPADSLSWIRTRALAYYGPTHDLLHRGPVSETSMQGVAEDRKREIGKANVWHWKIVDTDLTPNKDDPENNGGRIIAVAVWSMKNLENESAHREEEEHSSGAAPDEAPTEHAFVRAEKEPPANNSLGPRYPTFLPPELRLEALASLFDPLDASRDEIMGTEKPFFMLNSLATHPEHQGRGAGKMLLDWGLKKADDEQLMTYLDGTQVAKPIYEKRGFEVRRTVEWDRTVWGGEGVDVHYSMVRQPRNASIHFITARAFPFTLHSAIEEISVPSTGYNLVNLKEIIWPKYLFLHHRKFPGTQAFDSTGVDSSSNVWRVNVHGLIFPLLLARYILDAKDKIHIHILIAWYTVVA</sequence>
<dbReference type="AlphaFoldDB" id="A0A9W8ZFS0"/>
<feature type="compositionally biased region" description="Basic and acidic residues" evidence="1">
    <location>
        <begin position="95"/>
        <end position="106"/>
    </location>
</feature>
<dbReference type="CDD" id="cd04301">
    <property type="entry name" value="NAT_SF"/>
    <property type="match status" value="1"/>
</dbReference>
<dbReference type="PROSITE" id="PS51186">
    <property type="entry name" value="GNAT"/>
    <property type="match status" value="1"/>
</dbReference>
<organism evidence="3 4">
    <name type="scientific">Didymella pomorum</name>
    <dbReference type="NCBI Taxonomy" id="749634"/>
    <lineage>
        <taxon>Eukaryota</taxon>
        <taxon>Fungi</taxon>
        <taxon>Dikarya</taxon>
        <taxon>Ascomycota</taxon>
        <taxon>Pezizomycotina</taxon>
        <taxon>Dothideomycetes</taxon>
        <taxon>Pleosporomycetidae</taxon>
        <taxon>Pleosporales</taxon>
        <taxon>Pleosporineae</taxon>
        <taxon>Didymellaceae</taxon>
        <taxon>Didymella</taxon>
    </lineage>
</organism>
<evidence type="ECO:0000313" key="4">
    <source>
        <dbReference type="Proteomes" id="UP001140510"/>
    </source>
</evidence>